<keyword evidence="6" id="KW-0675">Receptor</keyword>
<dbReference type="GO" id="GO:0008270">
    <property type="term" value="F:zinc ion binding"/>
    <property type="evidence" value="ECO:0007669"/>
    <property type="project" value="UniProtKB-KW"/>
</dbReference>
<feature type="domain" description="TRAF-type" evidence="5">
    <location>
        <begin position="125"/>
        <end position="174"/>
    </location>
</feature>
<keyword evidence="1 4" id="KW-0479">Metal-binding</keyword>
<dbReference type="PROSITE" id="PS50145">
    <property type="entry name" value="ZF_TRAF"/>
    <property type="match status" value="2"/>
</dbReference>
<dbReference type="PANTHER" id="PTHR10131:SF157">
    <property type="entry name" value="RECEPTOR-ASSOCIATED FACTOR, PUTATIVE-RELATED"/>
    <property type="match status" value="1"/>
</dbReference>
<dbReference type="Gene3D" id="3.30.40.10">
    <property type="entry name" value="Zinc/RING finger domain, C3HC4 (zinc finger)"/>
    <property type="match status" value="2"/>
</dbReference>
<keyword evidence="3 4" id="KW-0862">Zinc</keyword>
<evidence type="ECO:0000313" key="6">
    <source>
        <dbReference type="EMBL" id="JAP70565.1"/>
    </source>
</evidence>
<evidence type="ECO:0000256" key="1">
    <source>
        <dbReference type="ARBA" id="ARBA00022723"/>
    </source>
</evidence>
<dbReference type="EMBL" id="GEFM01005231">
    <property type="protein sequence ID" value="JAP70565.1"/>
    <property type="molecule type" value="mRNA"/>
</dbReference>
<evidence type="ECO:0000259" key="5">
    <source>
        <dbReference type="PROSITE" id="PS50145"/>
    </source>
</evidence>
<evidence type="ECO:0000256" key="3">
    <source>
        <dbReference type="ARBA" id="ARBA00022833"/>
    </source>
</evidence>
<evidence type="ECO:0000256" key="2">
    <source>
        <dbReference type="ARBA" id="ARBA00022771"/>
    </source>
</evidence>
<accession>A0A131XWH9</accession>
<protein>
    <submittedName>
        <fullName evidence="6">Putative tnf receptor associated factor</fullName>
    </submittedName>
</protein>
<dbReference type="InterPro" id="IPR013083">
    <property type="entry name" value="Znf_RING/FYVE/PHD"/>
</dbReference>
<dbReference type="GO" id="GO:0043122">
    <property type="term" value="P:regulation of canonical NF-kappaB signal transduction"/>
    <property type="evidence" value="ECO:0007669"/>
    <property type="project" value="TreeGrafter"/>
</dbReference>
<proteinExistence type="evidence at transcript level"/>
<name>A0A131XWH9_IXORI</name>
<evidence type="ECO:0000256" key="4">
    <source>
        <dbReference type="PROSITE-ProRule" id="PRU00207"/>
    </source>
</evidence>
<dbReference type="Pfam" id="PF02176">
    <property type="entry name" value="zf-TRAF"/>
    <property type="match status" value="2"/>
</dbReference>
<sequence length="361" mass="40853">MAKFENCQKCGRDSLDVWMANQCLHMLCNKCLVQEPSIDDCVQCNAATQKFWCPGRKYGCKFQKTIAETKLHIKTCGFVPVSCPNECGQAPCKKFLADHVSSECRLRIAECQFCGEGCYALQLSAHHATCNDAPVSCTYCHEDNIRRGSLSAHARDCSKTPKPCPMKKYGCNFEAVETEINDHLNFRNHVSCFDEMHERIQELELMNTIEHRNQSDKGAKPETNPLGLIGGVSLFDKELLWLVKLPNAVHPGKVSTIFKHWETSRTFFLEINCAGPVKEESRHGNEELMYSVYMTHLEAGERKKDINFFIQAENVPTDGRLLGKARHRCLVPSAEKTFMLKFKRASSYGSVNRVLVKLTSD</sequence>
<feature type="zinc finger region" description="TRAF-type" evidence="4">
    <location>
        <begin position="125"/>
        <end position="174"/>
    </location>
</feature>
<keyword evidence="2 4" id="KW-0863">Zinc-finger</keyword>
<dbReference type="AlphaFoldDB" id="A0A131XWH9"/>
<reference evidence="6" key="1">
    <citation type="submission" date="2016-02" db="EMBL/GenBank/DDBJ databases">
        <title>RNAseq analyses of the midgut from blood- or serum-fed Ixodes ricinus ticks.</title>
        <authorList>
            <person name="Perner J."/>
            <person name="Provaznik J."/>
            <person name="Schrenkova J."/>
            <person name="Urbanova V."/>
            <person name="Ribeiro J.M."/>
            <person name="Kopacek P."/>
        </authorList>
    </citation>
    <scope>NUCLEOTIDE SEQUENCE</scope>
    <source>
        <tissue evidence="6">Gut</tissue>
    </source>
</reference>
<feature type="zinc finger region" description="TRAF-type" evidence="4">
    <location>
        <begin position="72"/>
        <end position="118"/>
    </location>
</feature>
<organism evidence="6">
    <name type="scientific">Ixodes ricinus</name>
    <name type="common">Common tick</name>
    <name type="synonym">Acarus ricinus</name>
    <dbReference type="NCBI Taxonomy" id="34613"/>
    <lineage>
        <taxon>Eukaryota</taxon>
        <taxon>Metazoa</taxon>
        <taxon>Ecdysozoa</taxon>
        <taxon>Arthropoda</taxon>
        <taxon>Chelicerata</taxon>
        <taxon>Arachnida</taxon>
        <taxon>Acari</taxon>
        <taxon>Parasitiformes</taxon>
        <taxon>Ixodida</taxon>
        <taxon>Ixodoidea</taxon>
        <taxon>Ixodidae</taxon>
        <taxon>Ixodinae</taxon>
        <taxon>Ixodes</taxon>
    </lineage>
</organism>
<feature type="domain" description="TRAF-type" evidence="5">
    <location>
        <begin position="72"/>
        <end position="118"/>
    </location>
</feature>
<dbReference type="PROSITE" id="PS00518">
    <property type="entry name" value="ZF_RING_1"/>
    <property type="match status" value="1"/>
</dbReference>
<dbReference type="PANTHER" id="PTHR10131">
    <property type="entry name" value="TNF RECEPTOR ASSOCIATED FACTOR"/>
    <property type="match status" value="1"/>
</dbReference>
<dbReference type="InterPro" id="IPR017907">
    <property type="entry name" value="Znf_RING_CS"/>
</dbReference>
<dbReference type="InterPro" id="IPR001293">
    <property type="entry name" value="Znf_TRAF"/>
</dbReference>
<dbReference type="SUPFAM" id="SSF49599">
    <property type="entry name" value="TRAF domain-like"/>
    <property type="match status" value="2"/>
</dbReference>